<comment type="subcellular location">
    <subcellularLocation>
        <location evidence="6">Cytoplasm</location>
    </subcellularLocation>
</comment>
<dbReference type="Gene3D" id="3.30.1370.50">
    <property type="entry name" value="R3H-like domain"/>
    <property type="match status" value="1"/>
</dbReference>
<comment type="caution">
    <text evidence="6">Lacks conserved residue(s) required for the propagation of feature annotation.</text>
</comment>
<sequence length="211" mass="23723">MNQSMKVSGKTVEEALDTAVQEWETTIDRIEYQVLEEPRKGFLGIGARQASVEVFLRVDPVEEAAAYLKDLVQAMNVEAEVEVQISRKHTAMEIKGSSLGLLIGKRGKTLDALQHLTNTAANKYADAKQHIVLDAENYRGKRKESLQRFAERMAGKALRETKTIKLEPMDAAERKIIHQTLHQHKNIETTSSGKEPRRHVVITPGAKEKLK</sequence>
<dbReference type="PROSITE" id="PS51061">
    <property type="entry name" value="R3H"/>
    <property type="match status" value="1"/>
</dbReference>
<dbReference type="InterPro" id="IPR038247">
    <property type="entry name" value="Jag_N_dom_sf"/>
</dbReference>
<evidence type="ECO:0000256" key="3">
    <source>
        <dbReference type="ARBA" id="ARBA00022960"/>
    </source>
</evidence>
<evidence type="ECO:0000313" key="10">
    <source>
        <dbReference type="Proteomes" id="UP000199488"/>
    </source>
</evidence>
<dbReference type="SMART" id="SM01245">
    <property type="entry name" value="Jag_N"/>
    <property type="match status" value="1"/>
</dbReference>
<proteinExistence type="inferred from homology"/>
<dbReference type="NCBIfam" id="NF041568">
    <property type="entry name" value="Jag_EloR"/>
    <property type="match status" value="1"/>
</dbReference>
<evidence type="ECO:0000256" key="2">
    <source>
        <dbReference type="ARBA" id="ARBA00022884"/>
    </source>
</evidence>
<feature type="domain" description="R3H" evidence="8">
    <location>
        <begin position="140"/>
        <end position="206"/>
    </location>
</feature>
<dbReference type="SMART" id="SM00393">
    <property type="entry name" value="R3H"/>
    <property type="match status" value="1"/>
</dbReference>
<dbReference type="Pfam" id="PF01424">
    <property type="entry name" value="R3H"/>
    <property type="match status" value="1"/>
</dbReference>
<evidence type="ECO:0000259" key="8">
    <source>
        <dbReference type="PROSITE" id="PS51061"/>
    </source>
</evidence>
<evidence type="ECO:0000256" key="1">
    <source>
        <dbReference type="ARBA" id="ARBA00022490"/>
    </source>
</evidence>
<dbReference type="AlphaFoldDB" id="A0A1H2W9S7"/>
<dbReference type="STRING" id="1122204.SAMN05421781_2308"/>
<comment type="similarity">
    <text evidence="6">Belongs to the KhpB RNA-binding protein family.</text>
</comment>
<evidence type="ECO:0000256" key="6">
    <source>
        <dbReference type="HAMAP-Rule" id="MF_00867"/>
    </source>
</evidence>
<comment type="domain">
    <text evidence="6">Has an N-terminal Jag-N domain and 2 RNA-binding domains (KH and R3H).</text>
</comment>
<dbReference type="Gene3D" id="3.30.30.80">
    <property type="entry name" value="probable RNA-binding protein from clostridium symbiosum atcc 14940"/>
    <property type="match status" value="1"/>
</dbReference>
<keyword evidence="1 6" id="KW-0963">Cytoplasm</keyword>
<dbReference type="InterPro" id="IPR034079">
    <property type="entry name" value="R3H_KhpB"/>
</dbReference>
<keyword evidence="10" id="KW-1185">Reference proteome</keyword>
<dbReference type="Pfam" id="PF13083">
    <property type="entry name" value="KH_KhpA-B"/>
    <property type="match status" value="1"/>
</dbReference>
<keyword evidence="2 6" id="KW-0694">RNA-binding</keyword>
<dbReference type="InterPro" id="IPR036867">
    <property type="entry name" value="R3H_dom_sf"/>
</dbReference>
<dbReference type="PANTHER" id="PTHR35800:SF1">
    <property type="entry name" value="RNA-BINDING PROTEIN KHPB"/>
    <property type="match status" value="1"/>
</dbReference>
<dbReference type="RefSeq" id="WP_245724079.1">
    <property type="nucleotide sequence ID" value="NZ_FNNC01000005.1"/>
</dbReference>
<name>A0A1H2W9S7_9BACI</name>
<dbReference type="EMBL" id="FNNC01000005">
    <property type="protein sequence ID" value="SDW76809.1"/>
    <property type="molecule type" value="Genomic_DNA"/>
</dbReference>
<evidence type="ECO:0000256" key="5">
    <source>
        <dbReference type="ARBA" id="ARBA00023316"/>
    </source>
</evidence>
<dbReference type="HAMAP" id="MF_00867">
    <property type="entry name" value="KhpB"/>
    <property type="match status" value="1"/>
</dbReference>
<dbReference type="CDD" id="cd02644">
    <property type="entry name" value="R3H_jag"/>
    <property type="match status" value="1"/>
</dbReference>
<dbReference type="GO" id="GO:0008360">
    <property type="term" value="P:regulation of cell shape"/>
    <property type="evidence" value="ECO:0007669"/>
    <property type="project" value="UniProtKB-KW"/>
</dbReference>
<dbReference type="GO" id="GO:0009252">
    <property type="term" value="P:peptidoglycan biosynthetic process"/>
    <property type="evidence" value="ECO:0007669"/>
    <property type="project" value="UniProtKB-UniRule"/>
</dbReference>
<dbReference type="Pfam" id="PF14804">
    <property type="entry name" value="Jag_N"/>
    <property type="match status" value="1"/>
</dbReference>
<keyword evidence="3 6" id="KW-0133">Cell shape</keyword>
<feature type="region of interest" description="Disordered" evidence="7">
    <location>
        <begin position="186"/>
        <end position="211"/>
    </location>
</feature>
<dbReference type="SUPFAM" id="SSF82708">
    <property type="entry name" value="R3H domain"/>
    <property type="match status" value="1"/>
</dbReference>
<gene>
    <name evidence="6" type="primary">khpB</name>
    <name evidence="6" type="synonym">eloR</name>
    <name evidence="9" type="ORF">SAMN05421781_2308</name>
</gene>
<protein>
    <recommendedName>
        <fullName evidence="6">RNA-binding protein KhpB</fullName>
    </recommendedName>
    <alternativeName>
        <fullName evidence="6">RNA-binding protein EloR</fullName>
    </alternativeName>
</protein>
<dbReference type="InterPro" id="IPR039247">
    <property type="entry name" value="KhpB"/>
</dbReference>
<dbReference type="PANTHER" id="PTHR35800">
    <property type="entry name" value="PROTEIN JAG"/>
    <property type="match status" value="1"/>
</dbReference>
<comment type="subunit">
    <text evidence="6">Forms a complex with KhpA.</text>
</comment>
<dbReference type="Gene3D" id="3.30.300.20">
    <property type="match status" value="1"/>
</dbReference>
<accession>A0A1H2W9S7</accession>
<organism evidence="9 10">
    <name type="scientific">Marinococcus luteus</name>
    <dbReference type="NCBI Taxonomy" id="1122204"/>
    <lineage>
        <taxon>Bacteria</taxon>
        <taxon>Bacillati</taxon>
        <taxon>Bacillota</taxon>
        <taxon>Bacilli</taxon>
        <taxon>Bacillales</taxon>
        <taxon>Bacillaceae</taxon>
        <taxon>Marinococcus</taxon>
    </lineage>
</organism>
<reference evidence="9 10" key="1">
    <citation type="submission" date="2016-10" db="EMBL/GenBank/DDBJ databases">
        <authorList>
            <person name="de Groot N.N."/>
        </authorList>
    </citation>
    <scope>NUCLEOTIDE SEQUENCE [LARGE SCALE GENOMIC DNA]</scope>
    <source>
        <strain evidence="9 10">DSM 23126</strain>
    </source>
</reference>
<evidence type="ECO:0000256" key="7">
    <source>
        <dbReference type="SAM" id="MobiDB-lite"/>
    </source>
</evidence>
<dbReference type="GO" id="GO:0005737">
    <property type="term" value="C:cytoplasm"/>
    <property type="evidence" value="ECO:0007669"/>
    <property type="project" value="UniProtKB-SubCell"/>
</dbReference>
<dbReference type="CDD" id="cd02414">
    <property type="entry name" value="KH-II_Jag"/>
    <property type="match status" value="1"/>
</dbReference>
<evidence type="ECO:0000256" key="4">
    <source>
        <dbReference type="ARBA" id="ARBA00023186"/>
    </source>
</evidence>
<dbReference type="InterPro" id="IPR032782">
    <property type="entry name" value="KhpB_N"/>
</dbReference>
<keyword evidence="5 6" id="KW-0961">Cell wall biogenesis/degradation</keyword>
<dbReference type="Proteomes" id="UP000199488">
    <property type="component" value="Unassembled WGS sequence"/>
</dbReference>
<keyword evidence="4 6" id="KW-0143">Chaperone</keyword>
<dbReference type="GO" id="GO:0071555">
    <property type="term" value="P:cell wall organization"/>
    <property type="evidence" value="ECO:0007669"/>
    <property type="project" value="UniProtKB-KW"/>
</dbReference>
<dbReference type="InterPro" id="IPR001374">
    <property type="entry name" value="R3H_dom"/>
</dbReference>
<dbReference type="InterPro" id="IPR038008">
    <property type="entry name" value="Jag_KH"/>
</dbReference>
<dbReference type="GO" id="GO:0003723">
    <property type="term" value="F:RNA binding"/>
    <property type="evidence" value="ECO:0007669"/>
    <property type="project" value="UniProtKB-UniRule"/>
</dbReference>
<evidence type="ECO:0000313" key="9">
    <source>
        <dbReference type="EMBL" id="SDW76809.1"/>
    </source>
</evidence>
<comment type="function">
    <text evidence="6">A probable RNA chaperone. Forms a complex with KhpA which binds to cellular RNA and controls its expression. Plays a role in peptidoglycan (PG) homeostasis and cell length regulation.</text>
</comment>
<dbReference type="InterPro" id="IPR015946">
    <property type="entry name" value="KH_dom-like_a/b"/>
</dbReference>